<dbReference type="PANTHER" id="PTHR33678">
    <property type="entry name" value="BLL1576 PROTEIN"/>
    <property type="match status" value="1"/>
</dbReference>
<evidence type="ECO:0000259" key="4">
    <source>
        <dbReference type="Pfam" id="PF13007"/>
    </source>
</evidence>
<evidence type="ECO:0000259" key="3">
    <source>
        <dbReference type="Pfam" id="PF13005"/>
    </source>
</evidence>
<evidence type="ECO:0000256" key="1">
    <source>
        <dbReference type="SAM" id="Coils"/>
    </source>
</evidence>
<dbReference type="PANTHER" id="PTHR33678:SF2">
    <property type="match status" value="1"/>
</dbReference>
<reference evidence="6 7" key="1">
    <citation type="submission" date="2021-01" db="EMBL/GenBank/DDBJ databases">
        <title>Genomic Encyclopedia of Type Strains, Phase IV (KMG-IV): sequencing the most valuable type-strain genomes for metagenomic binning, comparative biology and taxonomic classification.</title>
        <authorList>
            <person name="Goeker M."/>
        </authorList>
    </citation>
    <scope>NUCLEOTIDE SEQUENCE [LARGE SCALE GENOMIC DNA]</scope>
    <source>
        <strain evidence="6 7">DSM 24436</strain>
    </source>
</reference>
<dbReference type="Proteomes" id="UP000767854">
    <property type="component" value="Unassembled WGS sequence"/>
</dbReference>
<proteinExistence type="predicted"/>
<keyword evidence="7" id="KW-1185">Reference proteome</keyword>
<dbReference type="Pfam" id="PF13007">
    <property type="entry name" value="LZ_Tnp_IS66"/>
    <property type="match status" value="1"/>
</dbReference>
<feature type="coiled-coil region" evidence="1">
    <location>
        <begin position="15"/>
        <end position="49"/>
    </location>
</feature>
<feature type="domain" description="Transposase IS66 C-terminal" evidence="5">
    <location>
        <begin position="474"/>
        <end position="514"/>
    </location>
</feature>
<dbReference type="InterPro" id="IPR039552">
    <property type="entry name" value="IS66_C"/>
</dbReference>
<dbReference type="InterPro" id="IPR052344">
    <property type="entry name" value="Transposase-related"/>
</dbReference>
<accession>A0ABS2MTY7</accession>
<evidence type="ECO:0000259" key="5">
    <source>
        <dbReference type="Pfam" id="PF13817"/>
    </source>
</evidence>
<keyword evidence="1" id="KW-0175">Coiled coil</keyword>
<dbReference type="Pfam" id="PF03050">
    <property type="entry name" value="DDE_Tnp_IS66"/>
    <property type="match status" value="1"/>
</dbReference>
<organism evidence="6 7">
    <name type="scientific">Fusibacter tunisiensis</name>
    <dbReference type="NCBI Taxonomy" id="1008308"/>
    <lineage>
        <taxon>Bacteria</taxon>
        <taxon>Bacillati</taxon>
        <taxon>Bacillota</taxon>
        <taxon>Clostridia</taxon>
        <taxon>Eubacteriales</taxon>
        <taxon>Eubacteriales Family XII. Incertae Sedis</taxon>
        <taxon>Fusibacter</taxon>
    </lineage>
</organism>
<evidence type="ECO:0000259" key="2">
    <source>
        <dbReference type="Pfam" id="PF03050"/>
    </source>
</evidence>
<sequence length="532" mass="61363">MKNIENTSHSANDRLTEIEYKMEQLIQENEELKAKVTFYEEQIKLSQSQKYGASSEIISDGQLSIFNEAEKESVKESVEPDIEEITYKRRKGTSKSRKSYADLEEEEILYTLPADEQNCPKCNHELHEMKVIVRKELKFVPARVKVVLHKRQAYACRHCDSYENEGSSGSIVVAPMPNPVLPGSLVSPSLLATIMDMKYNKMMPLYRQEQSFIDYGIDISRQNMASWVIKGTERWLTPLFDRLHDYLVREDIVHADETVLNCLDEKDNKNNYMWLYATGEKASKRIFLYDYQKSRANRHPQKFLENFTGFLQTDGYAGYNKVSGVKRLGCLVHARRYYTDALKALPDGADLSRSKANEAIKFFKKIFKLEESYADLTPEARYEKRLEEVKPILETYRLWLDEQSKKTLPKSKLGEAIKYSLNQWDSLVVFLEDGRLSSENNLAERAIKPFVLGRKNFLFAKSPKGATASGICYSIIETAKANGLIPHLYLNFLFETLPNIDLDNHEALDACLPWSETLPEELKRKVEKTENA</sequence>
<feature type="domain" description="Transposase TnpC homeodomain" evidence="4">
    <location>
        <begin position="39"/>
        <end position="107"/>
    </location>
</feature>
<gene>
    <name evidence="6" type="ORF">JOC49_002449</name>
</gene>
<dbReference type="EMBL" id="JAFBDT010000034">
    <property type="protein sequence ID" value="MBM7562876.1"/>
    <property type="molecule type" value="Genomic_DNA"/>
</dbReference>
<evidence type="ECO:0000313" key="7">
    <source>
        <dbReference type="Proteomes" id="UP000767854"/>
    </source>
</evidence>
<name>A0ABS2MTY7_9FIRM</name>
<dbReference type="Pfam" id="PF13817">
    <property type="entry name" value="DDE_Tnp_IS66_C"/>
    <property type="match status" value="1"/>
</dbReference>
<dbReference type="Pfam" id="PF13005">
    <property type="entry name" value="zf-IS66"/>
    <property type="match status" value="1"/>
</dbReference>
<protein>
    <submittedName>
        <fullName evidence="6">Transposase</fullName>
    </submittedName>
</protein>
<dbReference type="NCBIfam" id="NF033517">
    <property type="entry name" value="transpos_IS66"/>
    <property type="match status" value="1"/>
</dbReference>
<dbReference type="InterPro" id="IPR024474">
    <property type="entry name" value="Znf_dom_IS66"/>
</dbReference>
<dbReference type="InterPro" id="IPR024463">
    <property type="entry name" value="Transposase_TnpC_homeodom"/>
</dbReference>
<comment type="caution">
    <text evidence="6">The sequence shown here is derived from an EMBL/GenBank/DDBJ whole genome shotgun (WGS) entry which is preliminary data.</text>
</comment>
<evidence type="ECO:0000313" key="6">
    <source>
        <dbReference type="EMBL" id="MBM7562876.1"/>
    </source>
</evidence>
<feature type="domain" description="Transposase IS66 central" evidence="2">
    <location>
        <begin position="184"/>
        <end position="467"/>
    </location>
</feature>
<feature type="domain" description="Transposase IS66 zinc-finger binding" evidence="3">
    <location>
        <begin position="116"/>
        <end position="160"/>
    </location>
</feature>
<dbReference type="InterPro" id="IPR004291">
    <property type="entry name" value="Transposase_IS66_central"/>
</dbReference>